<dbReference type="OrthoDB" id="5421222at2"/>
<organism evidence="4 5">
    <name type="scientific">Trichlorobacter thiogenes</name>
    <dbReference type="NCBI Taxonomy" id="115783"/>
    <lineage>
        <taxon>Bacteria</taxon>
        <taxon>Pseudomonadati</taxon>
        <taxon>Thermodesulfobacteriota</taxon>
        <taxon>Desulfuromonadia</taxon>
        <taxon>Geobacterales</taxon>
        <taxon>Geobacteraceae</taxon>
        <taxon>Trichlorobacter</taxon>
    </lineage>
</organism>
<feature type="compositionally biased region" description="Low complexity" evidence="1">
    <location>
        <begin position="125"/>
        <end position="135"/>
    </location>
</feature>
<dbReference type="Gene3D" id="1.10.10.1320">
    <property type="entry name" value="Anti-sigma factor, zinc-finger domain"/>
    <property type="match status" value="1"/>
</dbReference>
<sequence length="331" mass="35944">MKSHQEIRSMLPAMAGGDLSKTDQTLLEQHLAECPACRSELSQFHAVVAAVRSTPELEPPPWLATRIMARVKEEQESRRSWFARLFRPLQIKLPLEALALVMICATTWYVMQDVNRSQQRPSVPPAAEAPAAAPAREADRVSDAQAPRVTVPVTPPSVTVAPKAESPPSAAPLRPEAQRAQAAPAFAPPSQKVPEHIEQMERSKSASESVPAPSAAGREQRAGSPSPMADHVMATKRKAESSNSGLGVTGMQTQRLRLVVEDRATVSDALEIIVKRLGGTILESRTGSAKVRMQADRLPDLVDQLARLGRITERPVVDNAGDKVTELLIIW</sequence>
<feature type="domain" description="Putative zinc-finger" evidence="3">
    <location>
        <begin position="5"/>
        <end position="38"/>
    </location>
</feature>
<dbReference type="InterPro" id="IPR041916">
    <property type="entry name" value="Anti_sigma_zinc_sf"/>
</dbReference>
<keyword evidence="5" id="KW-1185">Reference proteome</keyword>
<feature type="domain" description="DUF2275" evidence="2">
    <location>
        <begin position="55"/>
        <end position="150"/>
    </location>
</feature>
<evidence type="ECO:0000259" key="2">
    <source>
        <dbReference type="Pfam" id="PF10039"/>
    </source>
</evidence>
<keyword evidence="4" id="KW-0479">Metal-binding</keyword>
<keyword evidence="4" id="KW-0862">Zinc</keyword>
<gene>
    <name evidence="4" type="ORF">SAMN02745119_02806</name>
</gene>
<feature type="compositionally biased region" description="Low complexity" evidence="1">
    <location>
        <begin position="206"/>
        <end position="216"/>
    </location>
</feature>
<evidence type="ECO:0000256" key="1">
    <source>
        <dbReference type="SAM" id="MobiDB-lite"/>
    </source>
</evidence>
<accession>A0A1T4RD62</accession>
<evidence type="ECO:0000313" key="5">
    <source>
        <dbReference type="Proteomes" id="UP000190102"/>
    </source>
</evidence>
<dbReference type="InterPro" id="IPR027383">
    <property type="entry name" value="Znf_put"/>
</dbReference>
<feature type="compositionally biased region" description="Low complexity" evidence="1">
    <location>
        <begin position="144"/>
        <end position="189"/>
    </location>
</feature>
<dbReference type="EMBL" id="FUWR01000019">
    <property type="protein sequence ID" value="SKA13746.1"/>
    <property type="molecule type" value="Genomic_DNA"/>
</dbReference>
<dbReference type="STRING" id="115783.SAMN02745119_02806"/>
<reference evidence="5" key="1">
    <citation type="submission" date="2017-02" db="EMBL/GenBank/DDBJ databases">
        <authorList>
            <person name="Varghese N."/>
            <person name="Submissions S."/>
        </authorList>
    </citation>
    <scope>NUCLEOTIDE SEQUENCE [LARGE SCALE GENOMIC DNA]</scope>
    <source>
        <strain evidence="5">ATCC BAA-34</strain>
    </source>
</reference>
<dbReference type="RefSeq" id="WP_078791062.1">
    <property type="nucleotide sequence ID" value="NZ_FUWR01000019.1"/>
</dbReference>
<evidence type="ECO:0000313" key="4">
    <source>
        <dbReference type="EMBL" id="SKA13746.1"/>
    </source>
</evidence>
<evidence type="ECO:0000259" key="3">
    <source>
        <dbReference type="Pfam" id="PF13490"/>
    </source>
</evidence>
<feature type="region of interest" description="Disordered" evidence="1">
    <location>
        <begin position="119"/>
        <end position="247"/>
    </location>
</feature>
<proteinExistence type="predicted"/>
<dbReference type="Pfam" id="PF13490">
    <property type="entry name" value="zf-HC2"/>
    <property type="match status" value="1"/>
</dbReference>
<name>A0A1T4RD62_9BACT</name>
<dbReference type="Proteomes" id="UP000190102">
    <property type="component" value="Unassembled WGS sequence"/>
</dbReference>
<protein>
    <submittedName>
        <fullName evidence="4">Putative zinc-finger</fullName>
    </submittedName>
</protein>
<feature type="compositionally biased region" description="Basic and acidic residues" evidence="1">
    <location>
        <begin position="193"/>
        <end position="205"/>
    </location>
</feature>
<dbReference type="InterPro" id="IPR018734">
    <property type="entry name" value="DUF2275"/>
</dbReference>
<dbReference type="AlphaFoldDB" id="A0A1T4RD62"/>
<dbReference type="Pfam" id="PF10039">
    <property type="entry name" value="DUF2275"/>
    <property type="match status" value="1"/>
</dbReference>
<dbReference type="GO" id="GO:0008270">
    <property type="term" value="F:zinc ion binding"/>
    <property type="evidence" value="ECO:0007669"/>
    <property type="project" value="UniProtKB-KW"/>
</dbReference>
<keyword evidence="4" id="KW-0863">Zinc-finger</keyword>